<dbReference type="AlphaFoldDB" id="A0A369NWF5"/>
<dbReference type="Proteomes" id="UP000253805">
    <property type="component" value="Unassembled WGS sequence"/>
</dbReference>
<evidence type="ECO:0000313" key="4">
    <source>
        <dbReference type="Proteomes" id="UP000253805"/>
    </source>
</evidence>
<dbReference type="RefSeq" id="WP_114549379.1">
    <property type="nucleotide sequence ID" value="NZ_PPUT01000023.1"/>
</dbReference>
<dbReference type="EMBL" id="PPUT01000023">
    <property type="protein sequence ID" value="RDC43029.1"/>
    <property type="molecule type" value="Genomic_DNA"/>
</dbReference>
<keyword evidence="2" id="KW-0812">Transmembrane</keyword>
<comment type="caution">
    <text evidence="3">The sequence shown here is derived from an EMBL/GenBank/DDBJ whole genome shotgun (WGS) entry which is preliminary data.</text>
</comment>
<feature type="region of interest" description="Disordered" evidence="1">
    <location>
        <begin position="111"/>
        <end position="143"/>
    </location>
</feature>
<reference evidence="3 4" key="1">
    <citation type="journal article" date="2018" name="Elife">
        <title>Discovery and characterization of a prevalent human gut bacterial enzyme sufficient for the inactivation of a family of plant toxins.</title>
        <authorList>
            <person name="Koppel N."/>
            <person name="Bisanz J.E."/>
            <person name="Pandelia M.E."/>
            <person name="Turnbaugh P.J."/>
            <person name="Balskus E.P."/>
        </authorList>
    </citation>
    <scope>NUCLEOTIDE SEQUENCE [LARGE SCALE GENOMIC DNA]</scope>
    <source>
        <strain evidence="3 4">OB21 GAM 11</strain>
    </source>
</reference>
<name>A0A369NWF5_9ACTN</name>
<proteinExistence type="predicted"/>
<keyword evidence="2" id="KW-1133">Transmembrane helix</keyword>
<protein>
    <submittedName>
        <fullName evidence="3">Uncharacterized protein</fullName>
    </submittedName>
</protein>
<feature type="transmembrane region" description="Helical" evidence="2">
    <location>
        <begin position="27"/>
        <end position="50"/>
    </location>
</feature>
<gene>
    <name evidence="3" type="ORF">C1850_08675</name>
</gene>
<feature type="compositionally biased region" description="Low complexity" evidence="1">
    <location>
        <begin position="114"/>
        <end position="123"/>
    </location>
</feature>
<sequence length="143" mass="14543">MSNTAPATDATPTALAAAVRRRQNLQVAGTFAGLVALVLVLNLTPLPLWVEWIGFDRHTPASLLGEAYWDDCLGGPLGDFAAGPLPRPGSLSYAPEAGAFLAELDKAAAREEAANAAEAAGDGAAEDDAAEDEPAEGSAEAAE</sequence>
<keyword evidence="2" id="KW-0472">Membrane</keyword>
<evidence type="ECO:0000313" key="3">
    <source>
        <dbReference type="EMBL" id="RDC43029.1"/>
    </source>
</evidence>
<organism evidence="3 4">
    <name type="scientific">Adlercreutzia equolifaciens subsp. celatus</name>
    <dbReference type="NCBI Taxonomy" id="394340"/>
    <lineage>
        <taxon>Bacteria</taxon>
        <taxon>Bacillati</taxon>
        <taxon>Actinomycetota</taxon>
        <taxon>Coriobacteriia</taxon>
        <taxon>Eggerthellales</taxon>
        <taxon>Eggerthellaceae</taxon>
        <taxon>Adlercreutzia</taxon>
    </lineage>
</organism>
<feature type="compositionally biased region" description="Acidic residues" evidence="1">
    <location>
        <begin position="124"/>
        <end position="135"/>
    </location>
</feature>
<evidence type="ECO:0000256" key="1">
    <source>
        <dbReference type="SAM" id="MobiDB-lite"/>
    </source>
</evidence>
<accession>A0A369NWF5</accession>
<evidence type="ECO:0000256" key="2">
    <source>
        <dbReference type="SAM" id="Phobius"/>
    </source>
</evidence>